<dbReference type="EMBL" id="JADPVI010000002">
    <property type="protein sequence ID" value="MBF8457390.1"/>
    <property type="molecule type" value="Genomic_DNA"/>
</dbReference>
<evidence type="ECO:0000256" key="1">
    <source>
        <dbReference type="SAM" id="SignalP"/>
    </source>
</evidence>
<keyword evidence="1" id="KW-0732">Signal</keyword>
<evidence type="ECO:0000313" key="5">
    <source>
        <dbReference type="Proteomes" id="UP000660070"/>
    </source>
</evidence>
<evidence type="ECO:0000313" key="4">
    <source>
        <dbReference type="EMBL" id="MBF8457390.1"/>
    </source>
</evidence>
<feature type="chain" id="PRO_5045873659" evidence="1">
    <location>
        <begin position="29"/>
        <end position="161"/>
    </location>
</feature>
<dbReference type="Pfam" id="PF20606">
    <property type="entry name" value="DUF6799"/>
    <property type="match status" value="1"/>
</dbReference>
<dbReference type="InterPro" id="IPR046478">
    <property type="entry name" value="DUF6799"/>
</dbReference>
<protein>
    <submittedName>
        <fullName evidence="4">Uncharacterized protein</fullName>
    </submittedName>
</protein>
<accession>A0ABS0FCD9</accession>
<dbReference type="Pfam" id="PF19335">
    <property type="entry name" value="HMBD"/>
    <property type="match status" value="1"/>
</dbReference>
<feature type="domain" description="DUF6799" evidence="3">
    <location>
        <begin position="52"/>
        <end position="113"/>
    </location>
</feature>
<evidence type="ECO:0000259" key="3">
    <source>
        <dbReference type="Pfam" id="PF20606"/>
    </source>
</evidence>
<dbReference type="RefSeq" id="WP_196080167.1">
    <property type="nucleotide sequence ID" value="NZ_JADPVI010000002.1"/>
</dbReference>
<keyword evidence="5" id="KW-1185">Reference proteome</keyword>
<sequence length="161" mass="18067">MKTKNVIKKLVVSFFTMALFLVFSNVSAQTKQKQTAENHKITDHKMTDHKMKDCCMMKDGKMMMMKDGKTMPMDKNMTMKNGTTCMTNGDCMMKDGTKMTMKEGDCMGLDGKMCSENMKMMKKTTTGKKDAALVYSCPMHPEVVGVKGDKCSKCGMDLVKK</sequence>
<evidence type="ECO:0000259" key="2">
    <source>
        <dbReference type="Pfam" id="PF19335"/>
    </source>
</evidence>
<dbReference type="Proteomes" id="UP000660070">
    <property type="component" value="Unassembled WGS sequence"/>
</dbReference>
<gene>
    <name evidence="4" type="ORF">IV494_09385</name>
</gene>
<reference evidence="4 5" key="1">
    <citation type="submission" date="2020-11" db="EMBL/GenBank/DDBJ databases">
        <title>Kaistella gelatinilytica sp. nov., a flavobacterium isolated from Antarctic Soil.</title>
        <authorList>
            <person name="Li J."/>
        </authorList>
    </citation>
    <scope>NUCLEOTIDE SEQUENCE [LARGE SCALE GENOMIC DNA]</scope>
    <source>
        <strain evidence="4 5">G5-32</strain>
    </source>
</reference>
<proteinExistence type="predicted"/>
<feature type="signal peptide" evidence="1">
    <location>
        <begin position="1"/>
        <end position="28"/>
    </location>
</feature>
<feature type="domain" description="Heavy metal binding" evidence="2">
    <location>
        <begin position="134"/>
        <end position="161"/>
    </location>
</feature>
<name>A0ABS0FCD9_9FLAO</name>
<organism evidence="4 5">
    <name type="scientific">Kaistella gelatinilytica</name>
    <dbReference type="NCBI Taxonomy" id="2787636"/>
    <lineage>
        <taxon>Bacteria</taxon>
        <taxon>Pseudomonadati</taxon>
        <taxon>Bacteroidota</taxon>
        <taxon>Flavobacteriia</taxon>
        <taxon>Flavobacteriales</taxon>
        <taxon>Weeksellaceae</taxon>
        <taxon>Chryseobacterium group</taxon>
        <taxon>Kaistella</taxon>
    </lineage>
</organism>
<dbReference type="InterPro" id="IPR045800">
    <property type="entry name" value="HMBD"/>
</dbReference>
<comment type="caution">
    <text evidence="4">The sequence shown here is derived from an EMBL/GenBank/DDBJ whole genome shotgun (WGS) entry which is preliminary data.</text>
</comment>